<feature type="domain" description="Fe/B12 periplasmic-binding" evidence="8">
    <location>
        <begin position="78"/>
        <end position="341"/>
    </location>
</feature>
<dbReference type="EMBL" id="JAMQKB010000028">
    <property type="protein sequence ID" value="MDC3426054.1"/>
    <property type="molecule type" value="Genomic_DNA"/>
</dbReference>
<dbReference type="SUPFAM" id="SSF53807">
    <property type="entry name" value="Helical backbone' metal receptor"/>
    <property type="match status" value="1"/>
</dbReference>
<sequence length="362" mass="39778">MKNNRTLYLFISMLALVILLAACGNTESENDDQQNEEPSAESDNGDTSGGDEAESKSENSERTLTDALGNEVTVPAEPKRVIASYLEDYLVALGITPVAQWSVGDGATIQDYLQDSLGDVPTISYDLPLEAVTSFNPDLIIMDSAGMVEGNKYDQYNRIAPTYVIGSEQNNDWRDELLEMGKIFDQEEKANQVLADYEKKAADAKEQIQAAIGDESVAALWLFNNTFYIVSETLSSGDVLYNDLGLTTPNVVKEISANTESNWSEISLEKLAELDADYIFLINNDKGNGSEMLQDDIWKNIPAVKKGNIYEYESTSSWLYTGPIANSQVIDNILSDLTEQEDMGTDSLAKVASSDLSPITFL</sequence>
<name>A0A9X4ANQ3_9BACI</name>
<keyword evidence="3" id="KW-0813">Transport</keyword>
<dbReference type="InterPro" id="IPR002491">
    <property type="entry name" value="ABC_transptr_periplasmic_BD"/>
</dbReference>
<evidence type="ECO:0000256" key="3">
    <source>
        <dbReference type="ARBA" id="ARBA00022448"/>
    </source>
</evidence>
<evidence type="ECO:0000256" key="5">
    <source>
        <dbReference type="SAM" id="Coils"/>
    </source>
</evidence>
<protein>
    <submittedName>
        <fullName evidence="9">Iron-hydroxamate ABC transporter substrate-binding protein</fullName>
    </submittedName>
</protein>
<dbReference type="PROSITE" id="PS50983">
    <property type="entry name" value="FE_B12_PBP"/>
    <property type="match status" value="1"/>
</dbReference>
<dbReference type="PROSITE" id="PS51257">
    <property type="entry name" value="PROKAR_LIPOPROTEIN"/>
    <property type="match status" value="1"/>
</dbReference>
<evidence type="ECO:0000256" key="6">
    <source>
        <dbReference type="SAM" id="MobiDB-lite"/>
    </source>
</evidence>
<keyword evidence="5" id="KW-0175">Coiled coil</keyword>
<feature type="chain" id="PRO_5040936906" evidence="7">
    <location>
        <begin position="22"/>
        <end position="362"/>
    </location>
</feature>
<proteinExistence type="inferred from homology"/>
<comment type="subcellular location">
    <subcellularLocation>
        <location evidence="1">Cell membrane</location>
        <topology evidence="1">Lipid-anchor</topology>
    </subcellularLocation>
</comment>
<dbReference type="GO" id="GO:0030288">
    <property type="term" value="C:outer membrane-bounded periplasmic space"/>
    <property type="evidence" value="ECO:0007669"/>
    <property type="project" value="TreeGrafter"/>
</dbReference>
<dbReference type="CDD" id="cd01138">
    <property type="entry name" value="FeuA"/>
    <property type="match status" value="1"/>
</dbReference>
<dbReference type="Proteomes" id="UP001145050">
    <property type="component" value="Unassembled WGS sequence"/>
</dbReference>
<dbReference type="Pfam" id="PF01497">
    <property type="entry name" value="Peripla_BP_2"/>
    <property type="match status" value="1"/>
</dbReference>
<evidence type="ECO:0000256" key="2">
    <source>
        <dbReference type="ARBA" id="ARBA00008814"/>
    </source>
</evidence>
<dbReference type="GO" id="GO:0005886">
    <property type="term" value="C:plasma membrane"/>
    <property type="evidence" value="ECO:0007669"/>
    <property type="project" value="UniProtKB-SubCell"/>
</dbReference>
<keyword evidence="10" id="KW-1185">Reference proteome</keyword>
<dbReference type="AlphaFoldDB" id="A0A9X4ANQ3"/>
<dbReference type="RefSeq" id="WP_272437873.1">
    <property type="nucleotide sequence ID" value="NZ_JAMQKB010000028.1"/>
</dbReference>
<dbReference type="GO" id="GO:1901678">
    <property type="term" value="P:iron coordination entity transport"/>
    <property type="evidence" value="ECO:0007669"/>
    <property type="project" value="UniProtKB-ARBA"/>
</dbReference>
<evidence type="ECO:0000256" key="7">
    <source>
        <dbReference type="SAM" id="SignalP"/>
    </source>
</evidence>
<dbReference type="Gene3D" id="3.40.50.1980">
    <property type="entry name" value="Nitrogenase molybdenum iron protein domain"/>
    <property type="match status" value="2"/>
</dbReference>
<feature type="region of interest" description="Disordered" evidence="6">
    <location>
        <begin position="28"/>
        <end position="68"/>
    </location>
</feature>
<evidence type="ECO:0000259" key="8">
    <source>
        <dbReference type="PROSITE" id="PS50983"/>
    </source>
</evidence>
<comment type="similarity">
    <text evidence="2">Belongs to the bacterial solute-binding protein 8 family.</text>
</comment>
<gene>
    <name evidence="9" type="ORF">NC797_16255</name>
</gene>
<dbReference type="PANTHER" id="PTHR30532:SF1">
    <property type="entry name" value="IRON(3+)-HYDROXAMATE-BINDING PROTEIN FHUD"/>
    <property type="match status" value="1"/>
</dbReference>
<reference evidence="9" key="1">
    <citation type="submission" date="2022-06" db="EMBL/GenBank/DDBJ databases">
        <title>Aquibacillus sp. a new bacterium isolated from soil saline samples.</title>
        <authorList>
            <person name="Galisteo C."/>
            <person name="De La Haba R."/>
            <person name="Sanchez-Porro C."/>
            <person name="Ventosa A."/>
        </authorList>
    </citation>
    <scope>NUCLEOTIDE SEQUENCE</scope>
    <source>
        <strain evidence="9">3ASR75-11</strain>
    </source>
</reference>
<organism evidence="9 10">
    <name type="scientific">Terrihalobacillus insolitus</name>
    <dbReference type="NCBI Taxonomy" id="2950438"/>
    <lineage>
        <taxon>Bacteria</taxon>
        <taxon>Bacillati</taxon>
        <taxon>Bacillota</taxon>
        <taxon>Bacilli</taxon>
        <taxon>Bacillales</taxon>
        <taxon>Bacillaceae</taxon>
        <taxon>Terrihalobacillus</taxon>
    </lineage>
</organism>
<evidence type="ECO:0000256" key="1">
    <source>
        <dbReference type="ARBA" id="ARBA00004193"/>
    </source>
</evidence>
<feature type="compositionally biased region" description="Acidic residues" evidence="6">
    <location>
        <begin position="28"/>
        <end position="52"/>
    </location>
</feature>
<comment type="caution">
    <text evidence="9">The sequence shown here is derived from an EMBL/GenBank/DDBJ whole genome shotgun (WGS) entry which is preliminary data.</text>
</comment>
<feature type="signal peptide" evidence="7">
    <location>
        <begin position="1"/>
        <end position="21"/>
    </location>
</feature>
<evidence type="ECO:0000256" key="4">
    <source>
        <dbReference type="ARBA" id="ARBA00022729"/>
    </source>
</evidence>
<dbReference type="InterPro" id="IPR051313">
    <property type="entry name" value="Bact_iron-sidero_bind"/>
</dbReference>
<dbReference type="PANTHER" id="PTHR30532">
    <property type="entry name" value="IRON III DICITRATE-BINDING PERIPLASMIC PROTEIN"/>
    <property type="match status" value="1"/>
</dbReference>
<evidence type="ECO:0000313" key="9">
    <source>
        <dbReference type="EMBL" id="MDC3426054.1"/>
    </source>
</evidence>
<keyword evidence="4 7" id="KW-0732">Signal</keyword>
<feature type="compositionally biased region" description="Basic and acidic residues" evidence="6">
    <location>
        <begin position="53"/>
        <end position="64"/>
    </location>
</feature>
<feature type="coiled-coil region" evidence="5">
    <location>
        <begin position="187"/>
        <end position="214"/>
    </location>
</feature>
<evidence type="ECO:0000313" key="10">
    <source>
        <dbReference type="Proteomes" id="UP001145050"/>
    </source>
</evidence>
<accession>A0A9X4ANQ3</accession>